<protein>
    <submittedName>
        <fullName evidence="1">Unnamed protein product</fullName>
    </submittedName>
</protein>
<evidence type="ECO:0000313" key="1">
    <source>
        <dbReference type="EMBL" id="GME87368.1"/>
    </source>
</evidence>
<reference evidence="1" key="1">
    <citation type="submission" date="2023-04" db="EMBL/GenBank/DDBJ databases">
        <title>Candida boidinii NBRC 1967.</title>
        <authorList>
            <person name="Ichikawa N."/>
            <person name="Sato H."/>
            <person name="Tonouchi N."/>
        </authorList>
    </citation>
    <scope>NUCLEOTIDE SEQUENCE</scope>
    <source>
        <strain evidence="1">NBRC 1967</strain>
    </source>
</reference>
<gene>
    <name evidence="1" type="ORF">Cboi01_000033400</name>
</gene>
<proteinExistence type="predicted"/>
<comment type="caution">
    <text evidence="1">The sequence shown here is derived from an EMBL/GenBank/DDBJ whole genome shotgun (WGS) entry which is preliminary data.</text>
</comment>
<organism evidence="1 2">
    <name type="scientific">Candida boidinii</name>
    <name type="common">Yeast</name>
    <dbReference type="NCBI Taxonomy" id="5477"/>
    <lineage>
        <taxon>Eukaryota</taxon>
        <taxon>Fungi</taxon>
        <taxon>Dikarya</taxon>
        <taxon>Ascomycota</taxon>
        <taxon>Saccharomycotina</taxon>
        <taxon>Pichiomycetes</taxon>
        <taxon>Pichiales</taxon>
        <taxon>Pichiaceae</taxon>
        <taxon>Ogataea</taxon>
        <taxon>Ogataea/Candida clade</taxon>
    </lineage>
</organism>
<dbReference type="Proteomes" id="UP001165101">
    <property type="component" value="Unassembled WGS sequence"/>
</dbReference>
<accession>A0ACB5TFE0</accession>
<keyword evidence="2" id="KW-1185">Reference proteome</keyword>
<sequence>MSTVQNYPNISPNLREIISSHLPKSSPEKDFSTNSNYYNFNVKNSTLDVSVSFEKKILTGYVSYDIEVLDDTDSIILDSSFLNIKTVFVNESQVEFEILPRNEPLGSPLLIKSPSKKGDSIILKIDYETTENCTALQWLDPPQTDGGKLPYLFSQCEPIHARSFFPCFDTPSIKSPYTFNVESPLKTLLSGRRVNEEKKGDVTLFQFNQPVPIPSYLVAIASGDLVGASIGPRSTVYSEPCAIDSCQYEFKEDTENFIATAESLIFDYEWKNYDVLILNRAMPFGGMEHPNITFATPTLISGDRQNVDVIAHELAHSWSGNLVTNCSWDHFWLNEGWTVYIERRIIGKLHGEKHRQFSAIIGWTDLENSIKSMGDSAKRYSTLIQDLKDGSDPDDAFSTVPYEKGFCFLYTIEQTLGQEKFNKFLPYYFSLFKYKSLDSYQFLDTLYGFFKDDVKTLDSIDWQKWLYEPYLPPKPDFDTTLVDECYSLASKWVKTATESPESLESTFSSSDISEFGSNQNGVFLDTLVAYEGKDGFSWSSENGQKALSVMRSNYSTYSTSQNAEVLFRWYRLELTGKITSSYQKLADWLGTVGRMKFVRPSYVLLNQVDRELALKTFHKYEMGYHPICRAMVKKDLSL</sequence>
<dbReference type="EMBL" id="BSXV01000081">
    <property type="protein sequence ID" value="GME87368.1"/>
    <property type="molecule type" value="Genomic_DNA"/>
</dbReference>
<evidence type="ECO:0000313" key="2">
    <source>
        <dbReference type="Proteomes" id="UP001165101"/>
    </source>
</evidence>
<name>A0ACB5TFE0_CANBO</name>